<evidence type="ECO:0000256" key="5">
    <source>
        <dbReference type="ARBA" id="ARBA00023163"/>
    </source>
</evidence>
<keyword evidence="8" id="KW-1185">Reference proteome</keyword>
<accession>A0ABS4SJT1</accession>
<keyword evidence="5" id="KW-0804">Transcription</keyword>
<keyword evidence="7" id="KW-0032">Aminotransferase</keyword>
<dbReference type="Gene3D" id="1.10.10.10">
    <property type="entry name" value="Winged helix-like DNA-binding domain superfamily/Winged helix DNA-binding domain"/>
    <property type="match status" value="1"/>
</dbReference>
<dbReference type="InterPro" id="IPR036390">
    <property type="entry name" value="WH_DNA-bd_sf"/>
</dbReference>
<gene>
    <name evidence="7" type="ORF">J2851_002541</name>
</gene>
<comment type="caution">
    <text evidence="7">The sequence shown here is derived from an EMBL/GenBank/DDBJ whole genome shotgun (WGS) entry which is preliminary data.</text>
</comment>
<dbReference type="InterPro" id="IPR015424">
    <property type="entry name" value="PyrdxlP-dep_Trfase"/>
</dbReference>
<sequence>MARRSRPVLAGLGPIPLDRGAEGPLYQQLYKALRQAILDGRMKPGARMLATRVAAQEWAVSRNTVVTAYEQLLTEGYVTGRVGAGTYVATALPDPPPIGSADGTGGTRGVSLSRRGAALATPFHPCTPAKRPFSLGIPDPEGFPFALWSKLLAQPWRVGGRSLAVSADPLGYPPLRAVIADYLRAMRAVRCEPEQVVILSGAQQALALMAQLLLDPGDPVWMEDPGWPGTRSALAGAGARIVPVPVDGEGIDVAEGERRAPDARMALVTPSHQFPLGVTMSLRRRAALLDWAVARDAWIVEDDYDSEFRYAGPPLAALQGLDEAGRVLYIGSFSKVMFPTLRLGYLVVPPDLVDAVCAGRRHFDGGTSVVPQAALHRFIAEEHFASHLRAMRALYAERRDALLDALRRHIEPVTRIDGGEAGLHVVAHLDERHRDVEVAARAARLGLSCPPLSGYYAEPTAANGLVLGFAAHPAETLAAAVRGLAGVFAASP</sequence>
<evidence type="ECO:0000256" key="4">
    <source>
        <dbReference type="ARBA" id="ARBA00023125"/>
    </source>
</evidence>
<keyword evidence="2" id="KW-0663">Pyridoxal phosphate</keyword>
<evidence type="ECO:0000256" key="1">
    <source>
        <dbReference type="ARBA" id="ARBA00005384"/>
    </source>
</evidence>
<dbReference type="InterPro" id="IPR004839">
    <property type="entry name" value="Aminotransferase_I/II_large"/>
</dbReference>
<dbReference type="InterPro" id="IPR051446">
    <property type="entry name" value="HTH_trans_reg/aminotransferase"/>
</dbReference>
<evidence type="ECO:0000313" key="7">
    <source>
        <dbReference type="EMBL" id="MBP2292760.1"/>
    </source>
</evidence>
<evidence type="ECO:0000259" key="6">
    <source>
        <dbReference type="PROSITE" id="PS50949"/>
    </source>
</evidence>
<keyword evidence="7" id="KW-0808">Transferase</keyword>
<dbReference type="SUPFAM" id="SSF53383">
    <property type="entry name" value="PLP-dependent transferases"/>
    <property type="match status" value="1"/>
</dbReference>
<dbReference type="Gene3D" id="3.40.640.10">
    <property type="entry name" value="Type I PLP-dependent aspartate aminotransferase-like (Major domain)"/>
    <property type="match status" value="1"/>
</dbReference>
<dbReference type="Pfam" id="PF00155">
    <property type="entry name" value="Aminotran_1_2"/>
    <property type="match status" value="1"/>
</dbReference>
<feature type="domain" description="HTH gntR-type" evidence="6">
    <location>
        <begin position="23"/>
        <end position="91"/>
    </location>
</feature>
<dbReference type="Proteomes" id="UP000781958">
    <property type="component" value="Unassembled WGS sequence"/>
</dbReference>
<reference evidence="7 8" key="1">
    <citation type="submission" date="2021-03" db="EMBL/GenBank/DDBJ databases">
        <title>Genomic Encyclopedia of Type Strains, Phase III (KMG-III): the genomes of soil and plant-associated and newly described type strains.</title>
        <authorList>
            <person name="Whitman W."/>
        </authorList>
    </citation>
    <scope>NUCLEOTIDE SEQUENCE [LARGE SCALE GENOMIC DNA]</scope>
    <source>
        <strain evidence="7 8">IMMIB AFH-6</strain>
    </source>
</reference>
<keyword evidence="4" id="KW-0238">DNA-binding</keyword>
<dbReference type="InterPro" id="IPR015421">
    <property type="entry name" value="PyrdxlP-dep_Trfase_major"/>
</dbReference>
<comment type="similarity">
    <text evidence="1">In the C-terminal section; belongs to the class-I pyridoxal-phosphate-dependent aminotransferase family.</text>
</comment>
<dbReference type="InterPro" id="IPR000524">
    <property type="entry name" value="Tscrpt_reg_HTH_GntR"/>
</dbReference>
<dbReference type="EMBL" id="JAGINP010000008">
    <property type="protein sequence ID" value="MBP2292760.1"/>
    <property type="molecule type" value="Genomic_DNA"/>
</dbReference>
<keyword evidence="3" id="KW-0805">Transcription regulation</keyword>
<evidence type="ECO:0000256" key="2">
    <source>
        <dbReference type="ARBA" id="ARBA00022898"/>
    </source>
</evidence>
<evidence type="ECO:0000256" key="3">
    <source>
        <dbReference type="ARBA" id="ARBA00023015"/>
    </source>
</evidence>
<evidence type="ECO:0000313" key="8">
    <source>
        <dbReference type="Proteomes" id="UP000781958"/>
    </source>
</evidence>
<dbReference type="PROSITE" id="PS50949">
    <property type="entry name" value="HTH_GNTR"/>
    <property type="match status" value="1"/>
</dbReference>
<organism evidence="7 8">
    <name type="scientific">Azospirillum rugosum</name>
    <dbReference type="NCBI Taxonomy" id="416170"/>
    <lineage>
        <taxon>Bacteria</taxon>
        <taxon>Pseudomonadati</taxon>
        <taxon>Pseudomonadota</taxon>
        <taxon>Alphaproteobacteria</taxon>
        <taxon>Rhodospirillales</taxon>
        <taxon>Azospirillaceae</taxon>
        <taxon>Azospirillum</taxon>
    </lineage>
</organism>
<protein>
    <submittedName>
        <fullName evidence="7">GntR family transcriptional regulator/MocR family aminotransferase</fullName>
    </submittedName>
</protein>
<proteinExistence type="inferred from homology"/>
<dbReference type="Pfam" id="PF00392">
    <property type="entry name" value="GntR"/>
    <property type="match status" value="1"/>
</dbReference>
<dbReference type="PANTHER" id="PTHR46577">
    <property type="entry name" value="HTH-TYPE TRANSCRIPTIONAL REGULATORY PROTEIN GABR"/>
    <property type="match status" value="1"/>
</dbReference>
<dbReference type="SMART" id="SM00345">
    <property type="entry name" value="HTH_GNTR"/>
    <property type="match status" value="1"/>
</dbReference>
<name>A0ABS4SJT1_9PROT</name>
<dbReference type="InterPro" id="IPR036388">
    <property type="entry name" value="WH-like_DNA-bd_sf"/>
</dbReference>
<dbReference type="CDD" id="cd00609">
    <property type="entry name" value="AAT_like"/>
    <property type="match status" value="1"/>
</dbReference>
<dbReference type="SUPFAM" id="SSF46785">
    <property type="entry name" value="Winged helix' DNA-binding domain"/>
    <property type="match status" value="1"/>
</dbReference>
<dbReference type="PANTHER" id="PTHR46577:SF1">
    <property type="entry name" value="HTH-TYPE TRANSCRIPTIONAL REGULATORY PROTEIN GABR"/>
    <property type="match status" value="1"/>
</dbReference>
<dbReference type="CDD" id="cd07377">
    <property type="entry name" value="WHTH_GntR"/>
    <property type="match status" value="1"/>
</dbReference>
<dbReference type="GO" id="GO:0008483">
    <property type="term" value="F:transaminase activity"/>
    <property type="evidence" value="ECO:0007669"/>
    <property type="project" value="UniProtKB-KW"/>
</dbReference>
<dbReference type="RefSeq" id="WP_209766632.1">
    <property type="nucleotide sequence ID" value="NZ_JAGINP010000008.1"/>
</dbReference>